<evidence type="ECO:0000313" key="6">
    <source>
        <dbReference type="EMBL" id="SKA82027.1"/>
    </source>
</evidence>
<proteinExistence type="inferred from homology"/>
<sequence>MRHVQPGGGSVAEVGEDSPVLILEDVAAAYGRHVAMRGVSLRLRRGEFLGVIGPNGAGKTTLLTVLNGLGRIVAGRVEVLGIPVTGRTARHLRRRIGYVAQLQEFDPLLPMTVTESVLTGCYGRLGLLRRVPASERRKAEEFMQLVGLSGLEHRPLGHLSGGERQRAAIARALLQRPEILLLDEPTASLDWQAQRGILELIRTVHERFGLTSLIVTHDLNTLPDVCTRIASMKDGRLVRVDTPRAMADPEMLSELYGTRIRVIEDGGRTHLVY</sequence>
<reference evidence="6 7" key="1">
    <citation type="submission" date="2017-02" db="EMBL/GenBank/DDBJ databases">
        <authorList>
            <person name="Peterson S.W."/>
        </authorList>
    </citation>
    <scope>NUCLEOTIDE SEQUENCE [LARGE SCALE GENOMIC DNA]</scope>
    <source>
        <strain evidence="6 7">DSM 16080</strain>
    </source>
</reference>
<dbReference type="Proteomes" id="UP000190027">
    <property type="component" value="Unassembled WGS sequence"/>
</dbReference>
<feature type="domain" description="ABC transporter" evidence="5">
    <location>
        <begin position="21"/>
        <end position="259"/>
    </location>
</feature>
<dbReference type="PROSITE" id="PS50893">
    <property type="entry name" value="ABC_TRANSPORTER_2"/>
    <property type="match status" value="1"/>
</dbReference>
<dbReference type="SUPFAM" id="SSF52540">
    <property type="entry name" value="P-loop containing nucleoside triphosphate hydrolases"/>
    <property type="match status" value="1"/>
</dbReference>
<dbReference type="Pfam" id="PF00005">
    <property type="entry name" value="ABC_tran"/>
    <property type="match status" value="1"/>
</dbReference>
<dbReference type="GO" id="GO:0005524">
    <property type="term" value="F:ATP binding"/>
    <property type="evidence" value="ECO:0007669"/>
    <property type="project" value="UniProtKB-KW"/>
</dbReference>
<dbReference type="InterPro" id="IPR003593">
    <property type="entry name" value="AAA+_ATPase"/>
</dbReference>
<dbReference type="InterPro" id="IPR017871">
    <property type="entry name" value="ABC_transporter-like_CS"/>
</dbReference>
<accession>A0A1T4WXZ5</accession>
<dbReference type="CDD" id="cd03235">
    <property type="entry name" value="ABC_Metallic_Cations"/>
    <property type="match status" value="1"/>
</dbReference>
<dbReference type="Gene3D" id="3.40.50.300">
    <property type="entry name" value="P-loop containing nucleotide triphosphate hydrolases"/>
    <property type="match status" value="1"/>
</dbReference>
<dbReference type="PANTHER" id="PTHR42734">
    <property type="entry name" value="METAL TRANSPORT SYSTEM ATP-BINDING PROTEIN TM_0124-RELATED"/>
    <property type="match status" value="1"/>
</dbReference>
<gene>
    <name evidence="6" type="ORF">SAMN02745704_01490</name>
</gene>
<evidence type="ECO:0000256" key="3">
    <source>
        <dbReference type="ARBA" id="ARBA00022741"/>
    </source>
</evidence>
<keyword evidence="7" id="KW-1185">Reference proteome</keyword>
<dbReference type="PANTHER" id="PTHR42734:SF5">
    <property type="entry name" value="IRON TRANSPORT SYSTEM ATP-BINDING PROTEIN HI_0361-RELATED"/>
    <property type="match status" value="1"/>
</dbReference>
<dbReference type="PROSITE" id="PS00211">
    <property type="entry name" value="ABC_TRANSPORTER_1"/>
    <property type="match status" value="1"/>
</dbReference>
<evidence type="ECO:0000256" key="1">
    <source>
        <dbReference type="ARBA" id="ARBA00005417"/>
    </source>
</evidence>
<dbReference type="EMBL" id="FUYC01000005">
    <property type="protein sequence ID" value="SKA82027.1"/>
    <property type="molecule type" value="Genomic_DNA"/>
</dbReference>
<evidence type="ECO:0000256" key="2">
    <source>
        <dbReference type="ARBA" id="ARBA00022448"/>
    </source>
</evidence>
<dbReference type="InterPro" id="IPR050153">
    <property type="entry name" value="Metal_Ion_Import_ABC"/>
</dbReference>
<organism evidence="6 7">
    <name type="scientific">Paucidesulfovibrio gracilis DSM 16080</name>
    <dbReference type="NCBI Taxonomy" id="1121449"/>
    <lineage>
        <taxon>Bacteria</taxon>
        <taxon>Pseudomonadati</taxon>
        <taxon>Thermodesulfobacteriota</taxon>
        <taxon>Desulfovibrionia</taxon>
        <taxon>Desulfovibrionales</taxon>
        <taxon>Desulfovibrionaceae</taxon>
        <taxon>Paucidesulfovibrio</taxon>
    </lineage>
</organism>
<dbReference type="InterPro" id="IPR027417">
    <property type="entry name" value="P-loop_NTPase"/>
</dbReference>
<dbReference type="GO" id="GO:0016887">
    <property type="term" value="F:ATP hydrolysis activity"/>
    <property type="evidence" value="ECO:0007669"/>
    <property type="project" value="InterPro"/>
</dbReference>
<evidence type="ECO:0000313" key="7">
    <source>
        <dbReference type="Proteomes" id="UP000190027"/>
    </source>
</evidence>
<keyword evidence="4 6" id="KW-0067">ATP-binding</keyword>
<keyword evidence="3" id="KW-0547">Nucleotide-binding</keyword>
<dbReference type="InterPro" id="IPR003439">
    <property type="entry name" value="ABC_transporter-like_ATP-bd"/>
</dbReference>
<dbReference type="AlphaFoldDB" id="A0A1T4WXZ5"/>
<dbReference type="OrthoDB" id="9809450at2"/>
<evidence type="ECO:0000259" key="5">
    <source>
        <dbReference type="PROSITE" id="PS50893"/>
    </source>
</evidence>
<keyword evidence="2" id="KW-0813">Transport</keyword>
<comment type="similarity">
    <text evidence="1">Belongs to the ABC transporter superfamily.</text>
</comment>
<protein>
    <submittedName>
        <fullName evidence="6">Manganese/iron transport system ATP-binding protein</fullName>
    </submittedName>
</protein>
<dbReference type="SMART" id="SM00382">
    <property type="entry name" value="AAA"/>
    <property type="match status" value="1"/>
</dbReference>
<dbReference type="RefSeq" id="WP_078717060.1">
    <property type="nucleotide sequence ID" value="NZ_FUYC01000005.1"/>
</dbReference>
<evidence type="ECO:0000256" key="4">
    <source>
        <dbReference type="ARBA" id="ARBA00022840"/>
    </source>
</evidence>
<dbReference type="STRING" id="1121449.SAMN02745704_01490"/>
<name>A0A1T4WXZ5_9BACT</name>